<evidence type="ECO:0000259" key="2">
    <source>
        <dbReference type="Pfam" id="PF07261"/>
    </source>
</evidence>
<dbReference type="InterPro" id="IPR006343">
    <property type="entry name" value="DnaB/C_C"/>
</dbReference>
<protein>
    <recommendedName>
        <fullName evidence="2">DnaB/C C-terminal domain-containing protein</fullName>
    </recommendedName>
</protein>
<comment type="caution">
    <text evidence="3">The sequence shown here is derived from an EMBL/GenBank/DDBJ whole genome shotgun (WGS) entry which is preliminary data.</text>
</comment>
<dbReference type="Gene3D" id="1.10.10.630">
    <property type="entry name" value="DnaD domain-like"/>
    <property type="match status" value="1"/>
</dbReference>
<dbReference type="InterPro" id="IPR034829">
    <property type="entry name" value="DnaD-like_sf"/>
</dbReference>
<name>A0A0F9FE95_9ZZZZ</name>
<proteinExistence type="predicted"/>
<feature type="region of interest" description="Disordered" evidence="1">
    <location>
        <begin position="198"/>
        <end position="220"/>
    </location>
</feature>
<reference evidence="3" key="1">
    <citation type="journal article" date="2015" name="Nature">
        <title>Complex archaea that bridge the gap between prokaryotes and eukaryotes.</title>
        <authorList>
            <person name="Spang A."/>
            <person name="Saw J.H."/>
            <person name="Jorgensen S.L."/>
            <person name="Zaremba-Niedzwiedzka K."/>
            <person name="Martijn J."/>
            <person name="Lind A.E."/>
            <person name="van Eijk R."/>
            <person name="Schleper C."/>
            <person name="Guy L."/>
            <person name="Ettema T.J."/>
        </authorList>
    </citation>
    <scope>NUCLEOTIDE SEQUENCE</scope>
</reference>
<feature type="domain" description="DnaB/C C-terminal" evidence="2">
    <location>
        <begin position="144"/>
        <end position="194"/>
    </location>
</feature>
<evidence type="ECO:0000313" key="3">
    <source>
        <dbReference type="EMBL" id="KKL84578.1"/>
    </source>
</evidence>
<organism evidence="3">
    <name type="scientific">marine sediment metagenome</name>
    <dbReference type="NCBI Taxonomy" id="412755"/>
    <lineage>
        <taxon>unclassified sequences</taxon>
        <taxon>metagenomes</taxon>
        <taxon>ecological metagenomes</taxon>
    </lineage>
</organism>
<dbReference type="Pfam" id="PF07261">
    <property type="entry name" value="DnaB_2"/>
    <property type="match status" value="1"/>
</dbReference>
<dbReference type="EMBL" id="LAZR01021663">
    <property type="protein sequence ID" value="KKL84578.1"/>
    <property type="molecule type" value="Genomic_DNA"/>
</dbReference>
<accession>A0A0F9FE95</accession>
<dbReference type="AlphaFoldDB" id="A0A0F9FE95"/>
<evidence type="ECO:0000256" key="1">
    <source>
        <dbReference type="SAM" id="MobiDB-lite"/>
    </source>
</evidence>
<gene>
    <name evidence="3" type="ORF">LCGC14_1963350</name>
</gene>
<dbReference type="SUPFAM" id="SSF158499">
    <property type="entry name" value="DnaD domain-like"/>
    <property type="match status" value="1"/>
</dbReference>
<sequence length="220" mass="24404">MARARLVSKKISESERVNDLPGDGALLYTWMITHTDKYGRMKAMPLLIKNTVFPLRNVTLKNIKLWLNLMEASKKDGLGLIERYEVDDKHYLYMPGFDSEQSPQGGYKWRDNEKIDSGIPAPPDLIPPSGPKLDKPLGEVATCYADNIGNLTPIISEAIKDLNDEYGSARCIEAIKESAKKGVHNIKYITAILEGRGREPPKKAATGESAFDKIVTGGDK</sequence>